<comment type="caution">
    <text evidence="1">The sequence shown here is derived from an EMBL/GenBank/DDBJ whole genome shotgun (WGS) entry which is preliminary data.</text>
</comment>
<evidence type="ECO:0000313" key="1">
    <source>
        <dbReference type="EMBL" id="KAH6929133.1"/>
    </source>
</evidence>
<sequence>MLAAFALFGLDACCRLYRRRSAAKLEAVQLHGAPPTFKADASAPVAATGTPSLVPAAGEDPYRDAVVELRLAKKGMLARPGQCSKGGDNTFTLHLTTSGDWTGVLRTKLVAPKPSKKSDKPAYPNSSKNVLRVERLHLVWVSRSISMFATFADHLTNLHYEMWRQNLPDFFTMHLYVTQGSPHEIISNEFWQKYQLLANRIRVGRPDWSRLFREWQTVYQRQKVAVFSCGPASLNKEIKKHCHIATLAGHKFAFYKESFA</sequence>
<name>A0ACB7S639_HYAAI</name>
<accession>A0ACB7S639</accession>
<evidence type="ECO:0000313" key="2">
    <source>
        <dbReference type="Proteomes" id="UP000821845"/>
    </source>
</evidence>
<proteinExistence type="predicted"/>
<dbReference type="EMBL" id="CM023486">
    <property type="protein sequence ID" value="KAH6929133.1"/>
    <property type="molecule type" value="Genomic_DNA"/>
</dbReference>
<dbReference type="Proteomes" id="UP000821845">
    <property type="component" value="Chromosome 6"/>
</dbReference>
<organism evidence="1 2">
    <name type="scientific">Hyalomma asiaticum</name>
    <name type="common">Tick</name>
    <dbReference type="NCBI Taxonomy" id="266040"/>
    <lineage>
        <taxon>Eukaryota</taxon>
        <taxon>Metazoa</taxon>
        <taxon>Ecdysozoa</taxon>
        <taxon>Arthropoda</taxon>
        <taxon>Chelicerata</taxon>
        <taxon>Arachnida</taxon>
        <taxon>Acari</taxon>
        <taxon>Parasitiformes</taxon>
        <taxon>Ixodida</taxon>
        <taxon>Ixodoidea</taxon>
        <taxon>Ixodidae</taxon>
        <taxon>Hyalomminae</taxon>
        <taxon>Hyalomma</taxon>
    </lineage>
</organism>
<protein>
    <submittedName>
        <fullName evidence="1">Uncharacterized protein</fullName>
    </submittedName>
</protein>
<reference evidence="1" key="1">
    <citation type="submission" date="2020-05" db="EMBL/GenBank/DDBJ databases">
        <title>Large-scale comparative analyses of tick genomes elucidate their genetic diversity and vector capacities.</title>
        <authorList>
            <person name="Jia N."/>
            <person name="Wang J."/>
            <person name="Shi W."/>
            <person name="Du L."/>
            <person name="Sun Y."/>
            <person name="Zhan W."/>
            <person name="Jiang J."/>
            <person name="Wang Q."/>
            <person name="Zhang B."/>
            <person name="Ji P."/>
            <person name="Sakyi L.B."/>
            <person name="Cui X."/>
            <person name="Yuan T."/>
            <person name="Jiang B."/>
            <person name="Yang W."/>
            <person name="Lam T.T.-Y."/>
            <person name="Chang Q."/>
            <person name="Ding S."/>
            <person name="Wang X."/>
            <person name="Zhu J."/>
            <person name="Ruan X."/>
            <person name="Zhao L."/>
            <person name="Wei J."/>
            <person name="Que T."/>
            <person name="Du C."/>
            <person name="Cheng J."/>
            <person name="Dai P."/>
            <person name="Han X."/>
            <person name="Huang E."/>
            <person name="Gao Y."/>
            <person name="Liu J."/>
            <person name="Shao H."/>
            <person name="Ye R."/>
            <person name="Li L."/>
            <person name="Wei W."/>
            <person name="Wang X."/>
            <person name="Wang C."/>
            <person name="Yang T."/>
            <person name="Huo Q."/>
            <person name="Li W."/>
            <person name="Guo W."/>
            <person name="Chen H."/>
            <person name="Zhou L."/>
            <person name="Ni X."/>
            <person name="Tian J."/>
            <person name="Zhou Y."/>
            <person name="Sheng Y."/>
            <person name="Liu T."/>
            <person name="Pan Y."/>
            <person name="Xia L."/>
            <person name="Li J."/>
            <person name="Zhao F."/>
            <person name="Cao W."/>
        </authorList>
    </citation>
    <scope>NUCLEOTIDE SEQUENCE</scope>
    <source>
        <strain evidence="1">Hyas-2018</strain>
    </source>
</reference>
<gene>
    <name evidence="1" type="ORF">HPB50_023843</name>
</gene>
<keyword evidence="2" id="KW-1185">Reference proteome</keyword>